<protein>
    <submittedName>
        <fullName evidence="2">Uncharacterized protein</fullName>
    </submittedName>
</protein>
<name>A0A318RKL4_WILLI</name>
<dbReference type="EMBL" id="QJSP01000006">
    <property type="protein sequence ID" value="PYE17340.1"/>
    <property type="molecule type" value="Genomic_DNA"/>
</dbReference>
<dbReference type="Proteomes" id="UP000247591">
    <property type="component" value="Unassembled WGS sequence"/>
</dbReference>
<keyword evidence="3" id="KW-1185">Reference proteome</keyword>
<evidence type="ECO:0000313" key="3">
    <source>
        <dbReference type="Proteomes" id="UP000247591"/>
    </source>
</evidence>
<comment type="caution">
    <text evidence="2">The sequence shown here is derived from an EMBL/GenBank/DDBJ whole genome shotgun (WGS) entry which is preliminary data.</text>
</comment>
<evidence type="ECO:0000256" key="1">
    <source>
        <dbReference type="SAM" id="MobiDB-lite"/>
    </source>
</evidence>
<reference evidence="2 3" key="1">
    <citation type="submission" date="2018-06" db="EMBL/GenBank/DDBJ databases">
        <title>Genomic Encyclopedia of Type Strains, Phase IV (KMG-IV): sequencing the most valuable type-strain genomes for metagenomic binning, comparative biology and taxonomic classification.</title>
        <authorList>
            <person name="Goeker M."/>
        </authorList>
    </citation>
    <scope>NUCLEOTIDE SEQUENCE [LARGE SCALE GENOMIC DNA]</scope>
    <source>
        <strain evidence="2 3">DSM 45521</strain>
    </source>
</reference>
<dbReference type="AlphaFoldDB" id="A0A318RKL4"/>
<feature type="region of interest" description="Disordered" evidence="1">
    <location>
        <begin position="1"/>
        <end position="65"/>
    </location>
</feature>
<accession>A0A318RKL4</accession>
<evidence type="ECO:0000313" key="2">
    <source>
        <dbReference type="EMBL" id="PYE17340.1"/>
    </source>
</evidence>
<sequence length="65" mass="7002">MKDDMTENKDSRTQPHKDPADVVDELEDKHVHTPEAEPEIDPASSTTDGTGDVNADEAGSSEPPD</sequence>
<proteinExistence type="predicted"/>
<feature type="compositionally biased region" description="Basic and acidic residues" evidence="1">
    <location>
        <begin position="1"/>
        <end position="20"/>
    </location>
</feature>
<gene>
    <name evidence="2" type="ORF">DFR67_10643</name>
</gene>
<organism evidence="2 3">
    <name type="scientific">Williamsia limnetica</name>
    <dbReference type="NCBI Taxonomy" id="882452"/>
    <lineage>
        <taxon>Bacteria</taxon>
        <taxon>Bacillati</taxon>
        <taxon>Actinomycetota</taxon>
        <taxon>Actinomycetes</taxon>
        <taxon>Mycobacteriales</taxon>
        <taxon>Nocardiaceae</taxon>
        <taxon>Williamsia</taxon>
    </lineage>
</organism>